<keyword evidence="3" id="KW-0034">Amyloid</keyword>
<dbReference type="Proteomes" id="UP000660668">
    <property type="component" value="Unassembled WGS sequence"/>
</dbReference>
<sequence>MHKFFAATLAAAVITGITISGVSLSSAEAEDPSVGSPGVLSGNQVSVPGVGSPGTGSGNVVGGLGLVATASEATHLTLTGVTAAQLADFKHESFPTTAGPWTYHDEVRRAFDTQQQTYWAYFELPNGITAHDLSATMSVDTYQSSVSESVSASDLGPYVMLRWTGVPDDVTVYGLDFRLVADGYEISDTLDIDLYDRGSYRIESRDTQYSSTP</sequence>
<keyword evidence="1" id="KW-0964">Secreted</keyword>
<comment type="caution">
    <text evidence="5">The sequence shown here is derived from an EMBL/GenBank/DDBJ whole genome shotgun (WGS) entry which is preliminary data.</text>
</comment>
<dbReference type="RefSeq" id="WP_194696517.1">
    <property type="nucleotide sequence ID" value="NZ_JADKPO010000013.1"/>
</dbReference>
<dbReference type="EMBL" id="JADKPO010000013">
    <property type="protein sequence ID" value="MBF4768363.1"/>
    <property type="molecule type" value="Genomic_DNA"/>
</dbReference>
<keyword evidence="2" id="KW-0130">Cell adhesion</keyword>
<name>A0A930VKI1_9ACTN</name>
<dbReference type="InterPro" id="IPR005528">
    <property type="entry name" value="ChpA-H"/>
</dbReference>
<protein>
    <submittedName>
        <fullName evidence="5">Chaplin</fullName>
    </submittedName>
</protein>
<keyword evidence="1" id="KW-0134">Cell wall</keyword>
<evidence type="ECO:0000256" key="2">
    <source>
        <dbReference type="ARBA" id="ARBA00022889"/>
    </source>
</evidence>
<feature type="domain" description="Chaplin" evidence="4">
    <location>
        <begin position="22"/>
        <end position="48"/>
    </location>
</feature>
<evidence type="ECO:0000313" key="6">
    <source>
        <dbReference type="Proteomes" id="UP000660668"/>
    </source>
</evidence>
<dbReference type="Pfam" id="PF03777">
    <property type="entry name" value="ChpA-C"/>
    <property type="match status" value="1"/>
</dbReference>
<evidence type="ECO:0000313" key="5">
    <source>
        <dbReference type="EMBL" id="MBF4768363.1"/>
    </source>
</evidence>
<proteinExistence type="predicted"/>
<evidence type="ECO:0000259" key="4">
    <source>
        <dbReference type="Pfam" id="PF03777"/>
    </source>
</evidence>
<dbReference type="AlphaFoldDB" id="A0A930VKI1"/>
<dbReference type="GO" id="GO:0007155">
    <property type="term" value="P:cell adhesion"/>
    <property type="evidence" value="ECO:0007669"/>
    <property type="project" value="UniProtKB-KW"/>
</dbReference>
<gene>
    <name evidence="5" type="ORF">ISU10_11350</name>
</gene>
<reference evidence="5" key="1">
    <citation type="submission" date="2020-11" db="EMBL/GenBank/DDBJ databases">
        <title>Nocardioides cynanchi sp. nov., isolated from soil of rhizosphere of Cynanchum wilfordii.</title>
        <authorList>
            <person name="Lee J.-S."/>
            <person name="Suh M.K."/>
            <person name="Kim J.-S."/>
        </authorList>
    </citation>
    <scope>NUCLEOTIDE SEQUENCE</scope>
    <source>
        <strain evidence="5">KCTC 19276</strain>
    </source>
</reference>
<organism evidence="5 6">
    <name type="scientific">Nocardioides agariphilus</name>
    <dbReference type="NCBI Taxonomy" id="433664"/>
    <lineage>
        <taxon>Bacteria</taxon>
        <taxon>Bacillati</taxon>
        <taxon>Actinomycetota</taxon>
        <taxon>Actinomycetes</taxon>
        <taxon>Propionibacteriales</taxon>
        <taxon>Nocardioidaceae</taxon>
        <taxon>Nocardioides</taxon>
    </lineage>
</organism>
<keyword evidence="6" id="KW-1185">Reference proteome</keyword>
<evidence type="ECO:0000256" key="3">
    <source>
        <dbReference type="ARBA" id="ARBA00023087"/>
    </source>
</evidence>
<accession>A0A930VKI1</accession>
<evidence type="ECO:0000256" key="1">
    <source>
        <dbReference type="ARBA" id="ARBA00022512"/>
    </source>
</evidence>